<evidence type="ECO:0000313" key="3">
    <source>
        <dbReference type="Proteomes" id="UP000297031"/>
    </source>
</evidence>
<sequence length="86" mass="9314">MDIKKIIQERGWTISQVAEQMTNKKGEKGISQSALSQLINGNPTIDKLQEIASIIGVSLSVLVGGGNFVICPYCGNKINVELKKPE</sequence>
<dbReference type="AlphaFoldDB" id="A0A4P7VJR3"/>
<feature type="domain" description="HTH cro/C1-type" evidence="1">
    <location>
        <begin position="3"/>
        <end position="62"/>
    </location>
</feature>
<accession>A0A4P7VJR3</accession>
<protein>
    <submittedName>
        <fullName evidence="2">XRE family transcriptional regulator</fullName>
    </submittedName>
</protein>
<dbReference type="PROSITE" id="PS50943">
    <property type="entry name" value="HTH_CROC1"/>
    <property type="match status" value="1"/>
</dbReference>
<name>A0A4P7VJR3_9BACT</name>
<organism evidence="2 3">
    <name type="scientific">Muribaculum gordoncarteri</name>
    <dbReference type="NCBI Taxonomy" id="2530390"/>
    <lineage>
        <taxon>Bacteria</taxon>
        <taxon>Pseudomonadati</taxon>
        <taxon>Bacteroidota</taxon>
        <taxon>Bacteroidia</taxon>
        <taxon>Bacteroidales</taxon>
        <taxon>Muribaculaceae</taxon>
        <taxon>Muribaculum</taxon>
    </lineage>
</organism>
<dbReference type="EMBL" id="CP039393">
    <property type="protein sequence ID" value="QCD35446.1"/>
    <property type="molecule type" value="Genomic_DNA"/>
</dbReference>
<dbReference type="GO" id="GO:0003677">
    <property type="term" value="F:DNA binding"/>
    <property type="evidence" value="ECO:0007669"/>
    <property type="project" value="InterPro"/>
</dbReference>
<evidence type="ECO:0000313" key="2">
    <source>
        <dbReference type="EMBL" id="QCD35446.1"/>
    </source>
</evidence>
<dbReference type="SMART" id="SM00530">
    <property type="entry name" value="HTH_XRE"/>
    <property type="match status" value="1"/>
</dbReference>
<dbReference type="Proteomes" id="UP000297031">
    <property type="component" value="Chromosome"/>
</dbReference>
<evidence type="ECO:0000259" key="1">
    <source>
        <dbReference type="PROSITE" id="PS50943"/>
    </source>
</evidence>
<dbReference type="RefSeq" id="WP_136410167.1">
    <property type="nucleotide sequence ID" value="NZ_CP039393.1"/>
</dbReference>
<dbReference type="SUPFAM" id="SSF47413">
    <property type="entry name" value="lambda repressor-like DNA-binding domains"/>
    <property type="match status" value="1"/>
</dbReference>
<proteinExistence type="predicted"/>
<dbReference type="CDD" id="cd00093">
    <property type="entry name" value="HTH_XRE"/>
    <property type="match status" value="1"/>
</dbReference>
<dbReference type="OrthoDB" id="1004171at2"/>
<dbReference type="Pfam" id="PF01381">
    <property type="entry name" value="HTH_3"/>
    <property type="match status" value="1"/>
</dbReference>
<reference evidence="2 3" key="1">
    <citation type="submission" date="2019-02" db="EMBL/GenBank/DDBJ databases">
        <title>Isolation and identification of novel species under the genus Muribaculum.</title>
        <authorList>
            <person name="Miyake S."/>
            <person name="Ding Y."/>
            <person name="Low A."/>
            <person name="Soh M."/>
            <person name="Seedorf H."/>
        </authorList>
    </citation>
    <scope>NUCLEOTIDE SEQUENCE [LARGE SCALE GENOMIC DNA]</scope>
    <source>
        <strain evidence="2 3">TLL-A4</strain>
    </source>
</reference>
<gene>
    <name evidence="2" type="ORF">E7746_05825</name>
</gene>
<dbReference type="Gene3D" id="1.10.260.40">
    <property type="entry name" value="lambda repressor-like DNA-binding domains"/>
    <property type="match status" value="1"/>
</dbReference>
<keyword evidence="3" id="KW-1185">Reference proteome</keyword>
<dbReference type="InterPro" id="IPR010982">
    <property type="entry name" value="Lambda_DNA-bd_dom_sf"/>
</dbReference>
<dbReference type="InterPro" id="IPR001387">
    <property type="entry name" value="Cro/C1-type_HTH"/>
</dbReference>
<dbReference type="KEGG" id="mgod:E7746_05825"/>